<evidence type="ECO:0000313" key="3">
    <source>
        <dbReference type="Proteomes" id="UP000272942"/>
    </source>
</evidence>
<dbReference type="WBParaSite" id="ECPE_0001824001-mRNA-1">
    <property type="protein sequence ID" value="ECPE_0001824001-mRNA-1"/>
    <property type="gene ID" value="ECPE_0001824001"/>
</dbReference>
<evidence type="ECO:0000313" key="2">
    <source>
        <dbReference type="EMBL" id="VDP95779.1"/>
    </source>
</evidence>
<proteinExistence type="predicted"/>
<reference evidence="2 3" key="2">
    <citation type="submission" date="2018-11" db="EMBL/GenBank/DDBJ databases">
        <authorList>
            <consortium name="Pathogen Informatics"/>
        </authorList>
    </citation>
    <scope>NUCLEOTIDE SEQUENCE [LARGE SCALE GENOMIC DNA]</scope>
    <source>
        <strain evidence="2 3">Egypt</strain>
    </source>
</reference>
<dbReference type="Proteomes" id="UP000272942">
    <property type="component" value="Unassembled WGS sequence"/>
</dbReference>
<dbReference type="EMBL" id="UZAN01075545">
    <property type="protein sequence ID" value="VDP95779.1"/>
    <property type="molecule type" value="Genomic_DNA"/>
</dbReference>
<evidence type="ECO:0000313" key="4">
    <source>
        <dbReference type="WBParaSite" id="ECPE_0001824001-mRNA-1"/>
    </source>
</evidence>
<dbReference type="AlphaFoldDB" id="A0A183BG55"/>
<feature type="region of interest" description="Disordered" evidence="1">
    <location>
        <begin position="133"/>
        <end position="158"/>
    </location>
</feature>
<protein>
    <submittedName>
        <fullName evidence="4">Acetyltransferase</fullName>
    </submittedName>
</protein>
<evidence type="ECO:0000256" key="1">
    <source>
        <dbReference type="SAM" id="MobiDB-lite"/>
    </source>
</evidence>
<sequence>MRSILFRGMDSEDMDYLQKVHRHLTRVSSPTGCPWCTTGQCGVFLKEYLCCPSDLANIRAFPWVEHPISLIAEPSEALSYISAQGHLVHFEKHHLPLIPQVHRNNRPRESDTHHIGNNLLNRSIHTRRVLGSPESHFGVSDSEEDNRHSQPHSHTGLVNHDACDMQYQSCLHRVRLQWRCKVDQQLDALASLTAHYSDAT</sequence>
<gene>
    <name evidence="2" type="ORF">ECPE_LOCUS18190</name>
</gene>
<reference evidence="4" key="1">
    <citation type="submission" date="2016-06" db="UniProtKB">
        <authorList>
            <consortium name="WormBaseParasite"/>
        </authorList>
    </citation>
    <scope>IDENTIFICATION</scope>
</reference>
<accession>A0A183BG55</accession>
<name>A0A183BG55_9TREM</name>
<keyword evidence="3" id="KW-1185">Reference proteome</keyword>
<organism evidence="4">
    <name type="scientific">Echinostoma caproni</name>
    <dbReference type="NCBI Taxonomy" id="27848"/>
    <lineage>
        <taxon>Eukaryota</taxon>
        <taxon>Metazoa</taxon>
        <taxon>Spiralia</taxon>
        <taxon>Lophotrochozoa</taxon>
        <taxon>Platyhelminthes</taxon>
        <taxon>Trematoda</taxon>
        <taxon>Digenea</taxon>
        <taxon>Plagiorchiida</taxon>
        <taxon>Echinostomata</taxon>
        <taxon>Echinostomatoidea</taxon>
        <taxon>Echinostomatidae</taxon>
        <taxon>Echinostoma</taxon>
    </lineage>
</organism>